<gene>
    <name evidence="1" type="ORF">ADN00_12395</name>
</gene>
<dbReference type="AlphaFoldDB" id="A0A0P6X948"/>
<name>A0A0P6X948_9CHLR</name>
<dbReference type="Proteomes" id="UP000050417">
    <property type="component" value="Unassembled WGS sequence"/>
</dbReference>
<organism evidence="1 2">
    <name type="scientific">Ornatilinea apprima</name>
    <dbReference type="NCBI Taxonomy" id="1134406"/>
    <lineage>
        <taxon>Bacteria</taxon>
        <taxon>Bacillati</taxon>
        <taxon>Chloroflexota</taxon>
        <taxon>Anaerolineae</taxon>
        <taxon>Anaerolineales</taxon>
        <taxon>Anaerolineaceae</taxon>
        <taxon>Ornatilinea</taxon>
    </lineage>
</organism>
<dbReference type="Pfam" id="PF02635">
    <property type="entry name" value="DsrE"/>
    <property type="match status" value="1"/>
</dbReference>
<comment type="caution">
    <text evidence="1">The sequence shown here is derived from an EMBL/GenBank/DDBJ whole genome shotgun (WGS) entry which is preliminary data.</text>
</comment>
<accession>A0A0P6X948</accession>
<dbReference type="Gene3D" id="3.40.1260.10">
    <property type="entry name" value="DsrEFH-like"/>
    <property type="match status" value="1"/>
</dbReference>
<sequence>MKNAVIVFSRNGMGHAPVELQSKLAKKFLRLTIESGNLPGKILFYTEGVKLACSGSEALEELQELEAKGVELVLCLTCLDFFRLTDQVKVGVVGGMGDILTAIQMADHVISV</sequence>
<dbReference type="SUPFAM" id="SSF75169">
    <property type="entry name" value="DsrEFH-like"/>
    <property type="match status" value="1"/>
</dbReference>
<dbReference type="InterPro" id="IPR003787">
    <property type="entry name" value="Sulphur_relay_DsrE/F-like"/>
</dbReference>
<keyword evidence="2" id="KW-1185">Reference proteome</keyword>
<dbReference type="RefSeq" id="WP_075063329.1">
    <property type="nucleotide sequence ID" value="NZ_LGCL01000026.1"/>
</dbReference>
<dbReference type="InterPro" id="IPR027396">
    <property type="entry name" value="DsrEFH-like"/>
</dbReference>
<evidence type="ECO:0000313" key="2">
    <source>
        <dbReference type="Proteomes" id="UP000050417"/>
    </source>
</evidence>
<evidence type="ECO:0000313" key="1">
    <source>
        <dbReference type="EMBL" id="KPL76131.1"/>
    </source>
</evidence>
<dbReference type="OrthoDB" id="9801500at2"/>
<dbReference type="STRING" id="1134406.ADN00_12395"/>
<protein>
    <submittedName>
        <fullName evidence="1">Uncharacterized protein</fullName>
    </submittedName>
</protein>
<reference evidence="1 2" key="1">
    <citation type="submission" date="2015-07" db="EMBL/GenBank/DDBJ databases">
        <title>Genome sequence of Ornatilinea apprima DSM 23815.</title>
        <authorList>
            <person name="Hemp J."/>
            <person name="Ward L.M."/>
            <person name="Pace L.A."/>
            <person name="Fischer W.W."/>
        </authorList>
    </citation>
    <scope>NUCLEOTIDE SEQUENCE [LARGE SCALE GENOMIC DNA]</scope>
    <source>
        <strain evidence="1 2">P3M-1</strain>
    </source>
</reference>
<proteinExistence type="predicted"/>
<dbReference type="EMBL" id="LGCL01000026">
    <property type="protein sequence ID" value="KPL76131.1"/>
    <property type="molecule type" value="Genomic_DNA"/>
</dbReference>